<protein>
    <recommendedName>
        <fullName evidence="3">Nucleotide-diphospho-sugar transferase domain-containing protein</fullName>
    </recommendedName>
</protein>
<dbReference type="InParanoid" id="D8TVS0"/>
<dbReference type="RefSeq" id="XP_002950605.1">
    <property type="nucleotide sequence ID" value="XM_002950559.1"/>
</dbReference>
<gene>
    <name evidence="1" type="ORF">VOLCADRAFT_117596</name>
</gene>
<organism evidence="2">
    <name type="scientific">Volvox carteri f. nagariensis</name>
    <dbReference type="NCBI Taxonomy" id="3068"/>
    <lineage>
        <taxon>Eukaryota</taxon>
        <taxon>Viridiplantae</taxon>
        <taxon>Chlorophyta</taxon>
        <taxon>core chlorophytes</taxon>
        <taxon>Chlorophyceae</taxon>
        <taxon>CS clade</taxon>
        <taxon>Chlamydomonadales</taxon>
        <taxon>Volvocaceae</taxon>
        <taxon>Volvox</taxon>
    </lineage>
</organism>
<dbReference type="OrthoDB" id="527882at2759"/>
<reference evidence="1 2" key="1">
    <citation type="journal article" date="2010" name="Science">
        <title>Genomic analysis of organismal complexity in the multicellular green alga Volvox carteri.</title>
        <authorList>
            <person name="Prochnik S.E."/>
            <person name="Umen J."/>
            <person name="Nedelcu A.M."/>
            <person name="Hallmann A."/>
            <person name="Miller S.M."/>
            <person name="Nishii I."/>
            <person name="Ferris P."/>
            <person name="Kuo A."/>
            <person name="Mitros T."/>
            <person name="Fritz-Laylin L.K."/>
            <person name="Hellsten U."/>
            <person name="Chapman J."/>
            <person name="Simakov O."/>
            <person name="Rensing S.A."/>
            <person name="Terry A."/>
            <person name="Pangilinan J."/>
            <person name="Kapitonov V."/>
            <person name="Jurka J."/>
            <person name="Salamov A."/>
            <person name="Shapiro H."/>
            <person name="Schmutz J."/>
            <person name="Grimwood J."/>
            <person name="Lindquist E."/>
            <person name="Lucas S."/>
            <person name="Grigoriev I.V."/>
            <person name="Schmitt R."/>
            <person name="Kirk D."/>
            <person name="Rokhsar D.S."/>
        </authorList>
    </citation>
    <scope>NUCLEOTIDE SEQUENCE [LARGE SCALE GENOMIC DNA]</scope>
    <source>
        <strain evidence="2">f. Nagariensis / Eve</strain>
    </source>
</reference>
<dbReference type="KEGG" id="vcn:VOLCADRAFT_117596"/>
<evidence type="ECO:0000313" key="1">
    <source>
        <dbReference type="EMBL" id="EFJ48351.1"/>
    </source>
</evidence>
<keyword evidence="2" id="KW-1185">Reference proteome</keyword>
<proteinExistence type="predicted"/>
<sequence>MLEARSFKGEIILTHENRADSAAQWIWRLLRMGYAHTVVLTRGEHSCMQLTVSYTAASTAQAGSSSSSSSSSSLLQPQLLAPQQVALFLEEPPYWRLQLAAMIVRLGGYNLLGLDTDVVLQDDFYWWMQQPDYRDYQLFVQRDGADLTSREGAGLQGVLRNIRWREQPRLPAALNCTFTTCWEQAVVTDAIYSALAGRPVFWRCLERRPLDATWESRDDGRKRFLDANTQLVGPQLARRNFSMSRPGPACHLPLLGSGSGSGSDAGSSGGLLWGLEGVLRQPHFGGQWPEALGGRALGESRGPVASAFLQMMREAGPPLWPDPEDPSTQAAATSVVPERFSQLSNHLVCDWAQCGSKGMFLRTTFLRNPDPDTSTAWEGKGEEEEENDPCVVLGHVGMAPGKRLQLMVNGHYNMDLAAAVHGPGGPYFATNGHLQGLAHHSSLMRAGLLGHHASRRGGHALCQLCQLLPPSPQFPSTSQFKLCAKSMYGNILKISQIAPPRVVALLPGALSPGPHNPTTAAAAAAAAGEFLDSSSGGGGAATSPLVLRSCLHGPVHSERRGHMHTNPYPTARMLLSYEVVDLPEALRAAHHHWLSHCCGLSWPDSRNHICFGDF</sequence>
<accession>D8TVS0</accession>
<dbReference type="eggNOG" id="ENOG502SXR5">
    <property type="taxonomic scope" value="Eukaryota"/>
</dbReference>
<dbReference type="GeneID" id="9617541"/>
<dbReference type="EMBL" id="GL378340">
    <property type="protein sequence ID" value="EFJ48351.1"/>
    <property type="molecule type" value="Genomic_DNA"/>
</dbReference>
<name>D8TVS0_VOLCA</name>
<evidence type="ECO:0008006" key="3">
    <source>
        <dbReference type="Google" id="ProtNLM"/>
    </source>
</evidence>
<dbReference type="Proteomes" id="UP000001058">
    <property type="component" value="Unassembled WGS sequence"/>
</dbReference>
<dbReference type="AlphaFoldDB" id="D8TVS0"/>
<evidence type="ECO:0000313" key="2">
    <source>
        <dbReference type="Proteomes" id="UP000001058"/>
    </source>
</evidence>